<dbReference type="InterPro" id="IPR001509">
    <property type="entry name" value="Epimerase_deHydtase"/>
</dbReference>
<evidence type="ECO:0000313" key="5">
    <source>
        <dbReference type="Proteomes" id="UP000522262"/>
    </source>
</evidence>
<evidence type="ECO:0000256" key="2">
    <source>
        <dbReference type="ARBA" id="ARBA00023445"/>
    </source>
</evidence>
<keyword evidence="1" id="KW-0560">Oxidoreductase</keyword>
<name>A0A8H5N1B8_9HYPO</name>
<organism evidence="4 5">
    <name type="scientific">Fusarium mexicanum</name>
    <dbReference type="NCBI Taxonomy" id="751941"/>
    <lineage>
        <taxon>Eukaryota</taxon>
        <taxon>Fungi</taxon>
        <taxon>Dikarya</taxon>
        <taxon>Ascomycota</taxon>
        <taxon>Pezizomycotina</taxon>
        <taxon>Sordariomycetes</taxon>
        <taxon>Hypocreomycetidae</taxon>
        <taxon>Hypocreales</taxon>
        <taxon>Nectriaceae</taxon>
        <taxon>Fusarium</taxon>
        <taxon>Fusarium fujikuroi species complex</taxon>
    </lineage>
</organism>
<dbReference type="PANTHER" id="PTHR10366:SF562">
    <property type="entry name" value="ALDEHYDE REDUCTASE II (AFU_ORTHOLOGUE AFUA_1G11360)"/>
    <property type="match status" value="1"/>
</dbReference>
<dbReference type="EMBL" id="JAAOAM010000099">
    <property type="protein sequence ID" value="KAF5548258.1"/>
    <property type="molecule type" value="Genomic_DNA"/>
</dbReference>
<reference evidence="4 5" key="1">
    <citation type="submission" date="2020-05" db="EMBL/GenBank/DDBJ databases">
        <title>Identification and distribution of gene clusters putatively required for synthesis of sphingolipid metabolism inhibitors in phylogenetically diverse species of the filamentous fungus Fusarium.</title>
        <authorList>
            <person name="Kim H.-S."/>
            <person name="Busman M."/>
            <person name="Brown D.W."/>
            <person name="Divon H."/>
            <person name="Uhlig S."/>
            <person name="Proctor R.H."/>
        </authorList>
    </citation>
    <scope>NUCLEOTIDE SEQUENCE [LARGE SCALE GENOMIC DNA]</scope>
    <source>
        <strain evidence="4 5">NRRL 53147</strain>
    </source>
</reference>
<dbReference type="Gene3D" id="3.40.50.720">
    <property type="entry name" value="NAD(P)-binding Rossmann-like Domain"/>
    <property type="match status" value="1"/>
</dbReference>
<dbReference type="Pfam" id="PF01370">
    <property type="entry name" value="Epimerase"/>
    <property type="match status" value="1"/>
</dbReference>
<keyword evidence="5" id="KW-1185">Reference proteome</keyword>
<dbReference type="PANTHER" id="PTHR10366">
    <property type="entry name" value="NAD DEPENDENT EPIMERASE/DEHYDRATASE"/>
    <property type="match status" value="1"/>
</dbReference>
<evidence type="ECO:0000256" key="1">
    <source>
        <dbReference type="ARBA" id="ARBA00023002"/>
    </source>
</evidence>
<dbReference type="GO" id="GO:0016616">
    <property type="term" value="F:oxidoreductase activity, acting on the CH-OH group of donors, NAD or NADP as acceptor"/>
    <property type="evidence" value="ECO:0007669"/>
    <property type="project" value="TreeGrafter"/>
</dbReference>
<dbReference type="SUPFAM" id="SSF51735">
    <property type="entry name" value="NAD(P)-binding Rossmann-fold domains"/>
    <property type="match status" value="1"/>
</dbReference>
<dbReference type="PROSITE" id="PS51257">
    <property type="entry name" value="PROKAR_LIPOPROTEIN"/>
    <property type="match status" value="1"/>
</dbReference>
<evidence type="ECO:0000259" key="3">
    <source>
        <dbReference type="Pfam" id="PF01370"/>
    </source>
</evidence>
<comment type="similarity">
    <text evidence="2">Belongs to the NAD(P)-dependent epimerase/dehydratase family. Dihydroflavonol-4-reductase subfamily.</text>
</comment>
<sequence>MPSFNLKEPAVPFGSWVVVSGACGFIGSHVVDQLLKAGYRVRETTRDSGKNEWAAQYFNKVHGSGSFELVEVPGMTASGAFNNAVTAAQGFIHVANDMTGSQDTDIAINRAVKGALNALEACAQEKSAKRFVYTSSSFAATQPKPGEVFTIYHDTFNEEAMLNAWKPKPDPETVYSASKVEVEHQIAAWIKNNKSTLVINTGNKL</sequence>
<gene>
    <name evidence="4" type="ORF">FMEXI_4822</name>
</gene>
<accession>A0A8H5N1B8</accession>
<feature type="domain" description="NAD-dependent epimerase/dehydratase" evidence="3">
    <location>
        <begin position="17"/>
        <end position="197"/>
    </location>
</feature>
<comment type="caution">
    <text evidence="4">The sequence shown here is derived from an EMBL/GenBank/DDBJ whole genome shotgun (WGS) entry which is preliminary data.</text>
</comment>
<proteinExistence type="inferred from homology"/>
<protein>
    <submittedName>
        <fullName evidence="4">Aldehyde reductase</fullName>
    </submittedName>
</protein>
<evidence type="ECO:0000313" key="4">
    <source>
        <dbReference type="EMBL" id="KAF5548258.1"/>
    </source>
</evidence>
<dbReference type="InterPro" id="IPR036291">
    <property type="entry name" value="NAD(P)-bd_dom_sf"/>
</dbReference>
<dbReference type="InterPro" id="IPR050425">
    <property type="entry name" value="NAD(P)_dehydrat-like"/>
</dbReference>
<dbReference type="AlphaFoldDB" id="A0A8H5N1B8"/>
<dbReference type="Proteomes" id="UP000522262">
    <property type="component" value="Unassembled WGS sequence"/>
</dbReference>